<dbReference type="RefSeq" id="WP_157611605.1">
    <property type="nucleotide sequence ID" value="NZ_CP046622.1"/>
</dbReference>
<dbReference type="NCBIfam" id="NF005710">
    <property type="entry name" value="PRK07522.1"/>
    <property type="match status" value="1"/>
</dbReference>
<keyword evidence="2 5" id="KW-0378">Hydrolase</keyword>
<dbReference type="NCBIfam" id="TIGR01892">
    <property type="entry name" value="AcOrn-deacetyl"/>
    <property type="match status" value="1"/>
</dbReference>
<dbReference type="GO" id="GO:0006526">
    <property type="term" value="P:L-arginine biosynthetic process"/>
    <property type="evidence" value="ECO:0007669"/>
    <property type="project" value="InterPro"/>
</dbReference>
<evidence type="ECO:0000256" key="2">
    <source>
        <dbReference type="ARBA" id="ARBA00022801"/>
    </source>
</evidence>
<dbReference type="InterPro" id="IPR050072">
    <property type="entry name" value="Peptidase_M20A"/>
</dbReference>
<dbReference type="GO" id="GO:0046872">
    <property type="term" value="F:metal ion binding"/>
    <property type="evidence" value="ECO:0007669"/>
    <property type="project" value="UniProtKB-KW"/>
</dbReference>
<organism evidence="5 6">
    <name type="scientific">Variovorax paradoxus</name>
    <dbReference type="NCBI Taxonomy" id="34073"/>
    <lineage>
        <taxon>Bacteria</taxon>
        <taxon>Pseudomonadati</taxon>
        <taxon>Pseudomonadota</taxon>
        <taxon>Betaproteobacteria</taxon>
        <taxon>Burkholderiales</taxon>
        <taxon>Comamonadaceae</taxon>
        <taxon>Variovorax</taxon>
    </lineage>
</organism>
<dbReference type="Proteomes" id="UP000425817">
    <property type="component" value="Chromosome"/>
</dbReference>
<proteinExistence type="predicted"/>
<dbReference type="Pfam" id="PF01546">
    <property type="entry name" value="Peptidase_M20"/>
    <property type="match status" value="1"/>
</dbReference>
<name>A0A6I6HEH4_VARPD</name>
<accession>A0A6I6HEH4</accession>
<keyword evidence="1" id="KW-0479">Metal-binding</keyword>
<dbReference type="Pfam" id="PF07687">
    <property type="entry name" value="M20_dimer"/>
    <property type="match status" value="1"/>
</dbReference>
<dbReference type="InterPro" id="IPR036264">
    <property type="entry name" value="Bact_exopeptidase_dim_dom"/>
</dbReference>
<dbReference type="EC" id="3.5.1.16" evidence="5"/>
<reference evidence="5 6" key="1">
    <citation type="submission" date="2019-12" db="EMBL/GenBank/DDBJ databases">
        <title>Hybrid Genome Assemblies of two High G+C Isolates from Undergraduate Microbiology Courses.</title>
        <authorList>
            <person name="Ne Ville C.J."/>
            <person name="Enright D."/>
            <person name="Hernandez I."/>
            <person name="Dodsworth J."/>
            <person name="Orwin P.M."/>
        </authorList>
    </citation>
    <scope>NUCLEOTIDE SEQUENCE [LARGE SCALE GENOMIC DNA]</scope>
    <source>
        <strain evidence="5 6">CSUSB</strain>
    </source>
</reference>
<dbReference type="InterPro" id="IPR011650">
    <property type="entry name" value="Peptidase_M20_dimer"/>
</dbReference>
<keyword evidence="3" id="KW-0170">Cobalt</keyword>
<evidence type="ECO:0000259" key="4">
    <source>
        <dbReference type="Pfam" id="PF07687"/>
    </source>
</evidence>
<dbReference type="SUPFAM" id="SSF53187">
    <property type="entry name" value="Zn-dependent exopeptidases"/>
    <property type="match status" value="1"/>
</dbReference>
<dbReference type="OrthoDB" id="3665926at2"/>
<gene>
    <name evidence="5" type="primary">argE</name>
    <name evidence="5" type="ORF">GOQ09_01845</name>
</gene>
<feature type="domain" description="Peptidase M20 dimerisation" evidence="4">
    <location>
        <begin position="175"/>
        <end position="286"/>
    </location>
</feature>
<dbReference type="Gene3D" id="3.40.630.10">
    <property type="entry name" value="Zn peptidases"/>
    <property type="match status" value="1"/>
</dbReference>
<evidence type="ECO:0000256" key="1">
    <source>
        <dbReference type="ARBA" id="ARBA00022723"/>
    </source>
</evidence>
<dbReference type="Gene3D" id="3.30.70.360">
    <property type="match status" value="1"/>
</dbReference>
<dbReference type="GO" id="GO:0008777">
    <property type="term" value="F:acetylornithine deacetylase activity"/>
    <property type="evidence" value="ECO:0007669"/>
    <property type="project" value="UniProtKB-EC"/>
</dbReference>
<dbReference type="CDD" id="cd03894">
    <property type="entry name" value="M20_ArgE"/>
    <property type="match status" value="1"/>
</dbReference>
<sequence length="388" mass="41944">MLHTLSPQSLALAQALVRMNTISANSNLELIDLAQSHLAALGVKSRITYNAERTKANLFATLGEGKPAGVIVSGHTDTVPWDGQEWSVDPLSAVVQNDRLYGRGSADMKSFIAIALANAKRFLESDSPYAVHFAFSYEEEIGCFGVKELIADMRDANIKPLACIVGEPTSMVPAIAHKGVYRYKCCVRGKEAHSSLTPHSVNAIEMAARVVGKVRDMAEGFERSEPRYEGFDVPFSTASVGQFHGGIADNVVPRDAEFRYEFRDLPTADAKRMQADVLAYAASIEPAMKKVAPDAGFKFETICEIPSFLGSADDPITLLAQRLAGEERTTLVAFGTEAGLFKNAGIPTVVCGPGSINQAHQPDEFVSLEQLARCELFMERLAATPTIG</sequence>
<dbReference type="PANTHER" id="PTHR43808:SF31">
    <property type="entry name" value="N-ACETYL-L-CITRULLINE DEACETYLASE"/>
    <property type="match status" value="1"/>
</dbReference>
<dbReference type="InterPro" id="IPR010169">
    <property type="entry name" value="AcOrn-deacetyl"/>
</dbReference>
<dbReference type="EMBL" id="CP046622">
    <property type="protein sequence ID" value="QGW80408.1"/>
    <property type="molecule type" value="Genomic_DNA"/>
</dbReference>
<evidence type="ECO:0000256" key="3">
    <source>
        <dbReference type="ARBA" id="ARBA00023285"/>
    </source>
</evidence>
<dbReference type="PANTHER" id="PTHR43808">
    <property type="entry name" value="ACETYLORNITHINE DEACETYLASE"/>
    <property type="match status" value="1"/>
</dbReference>
<dbReference type="SUPFAM" id="SSF55031">
    <property type="entry name" value="Bacterial exopeptidase dimerisation domain"/>
    <property type="match status" value="1"/>
</dbReference>
<evidence type="ECO:0000313" key="5">
    <source>
        <dbReference type="EMBL" id="QGW80408.1"/>
    </source>
</evidence>
<protein>
    <submittedName>
        <fullName evidence="5">Acetylornithine deacetylase</fullName>
        <ecNumber evidence="5">3.5.1.16</ecNumber>
    </submittedName>
</protein>
<dbReference type="InterPro" id="IPR002933">
    <property type="entry name" value="Peptidase_M20"/>
</dbReference>
<dbReference type="AlphaFoldDB" id="A0A6I6HEH4"/>
<evidence type="ECO:0000313" key="6">
    <source>
        <dbReference type="Proteomes" id="UP000425817"/>
    </source>
</evidence>